<dbReference type="PANTHER" id="PTHR19303:SF56">
    <property type="entry name" value="TIGGER TRANSPOSABLE ELEMENT-DERIVED PROTEIN 5"/>
    <property type="match status" value="1"/>
</dbReference>
<evidence type="ECO:0000256" key="2">
    <source>
        <dbReference type="ARBA" id="ARBA00010881"/>
    </source>
</evidence>
<dbReference type="PROSITE" id="PS51253">
    <property type="entry name" value="HTH_CENPB"/>
    <property type="match status" value="1"/>
</dbReference>
<dbReference type="PANTHER" id="PTHR19303">
    <property type="entry name" value="TRANSPOSON"/>
    <property type="match status" value="1"/>
</dbReference>
<evidence type="ECO:0000313" key="8">
    <source>
        <dbReference type="Ensembl" id="ENSLACP00000005496.1"/>
    </source>
</evidence>
<dbReference type="Proteomes" id="UP000008672">
    <property type="component" value="Unassembled WGS sequence"/>
</dbReference>
<dbReference type="GO" id="GO:0005634">
    <property type="term" value="C:nucleus"/>
    <property type="evidence" value="ECO:0007669"/>
    <property type="project" value="UniProtKB-SubCell"/>
</dbReference>
<dbReference type="Ensembl" id="ENSLACT00000005544.1">
    <property type="protein sequence ID" value="ENSLACP00000005496.1"/>
    <property type="gene ID" value="ENSLACG00000004887.1"/>
</dbReference>
<evidence type="ECO:0000256" key="5">
    <source>
        <dbReference type="PROSITE-ProRule" id="PRU00320"/>
    </source>
</evidence>
<dbReference type="InterPro" id="IPR007889">
    <property type="entry name" value="HTH_Psq"/>
</dbReference>
<feature type="DNA-binding region" description="H-T-H motif" evidence="5">
    <location>
        <begin position="25"/>
        <end position="45"/>
    </location>
</feature>
<protein>
    <recommendedName>
        <fullName evidence="10">HTH CENPB-type domain-containing protein</fullName>
    </recommendedName>
</protein>
<reference evidence="9" key="1">
    <citation type="submission" date="2011-08" db="EMBL/GenBank/DDBJ databases">
        <title>The draft genome of Latimeria chalumnae.</title>
        <authorList>
            <person name="Di Palma F."/>
            <person name="Alfoldi J."/>
            <person name="Johnson J."/>
            <person name="Berlin A."/>
            <person name="Gnerre S."/>
            <person name="Jaffe D."/>
            <person name="MacCallum I."/>
            <person name="Young S."/>
            <person name="Walker B.J."/>
            <person name="Lander E."/>
            <person name="Lindblad-Toh K."/>
        </authorList>
    </citation>
    <scope>NUCLEOTIDE SEQUENCE [LARGE SCALE GENOMIC DNA]</scope>
    <source>
        <strain evidence="9">Wild caught</strain>
    </source>
</reference>
<reference evidence="8" key="3">
    <citation type="submission" date="2025-09" db="UniProtKB">
        <authorList>
            <consortium name="Ensembl"/>
        </authorList>
    </citation>
    <scope>IDENTIFICATION</scope>
</reference>
<dbReference type="InterPro" id="IPR006600">
    <property type="entry name" value="HTH_CenpB_DNA-bd_dom"/>
</dbReference>
<dbReference type="eggNOG" id="KOG3105">
    <property type="taxonomic scope" value="Eukaryota"/>
</dbReference>
<comment type="similarity">
    <text evidence="2">Belongs to the tigger transposable element derived protein family.</text>
</comment>
<keyword evidence="4 5" id="KW-0539">Nucleus</keyword>
<dbReference type="SMART" id="SM00674">
    <property type="entry name" value="CENPB"/>
    <property type="match status" value="1"/>
</dbReference>
<dbReference type="Pfam" id="PF04218">
    <property type="entry name" value="CENP-B_N"/>
    <property type="match status" value="1"/>
</dbReference>
<organism evidence="8 9">
    <name type="scientific">Latimeria chalumnae</name>
    <name type="common">Coelacanth</name>
    <dbReference type="NCBI Taxonomy" id="7897"/>
    <lineage>
        <taxon>Eukaryota</taxon>
        <taxon>Metazoa</taxon>
        <taxon>Chordata</taxon>
        <taxon>Craniata</taxon>
        <taxon>Vertebrata</taxon>
        <taxon>Euteleostomi</taxon>
        <taxon>Coelacanthiformes</taxon>
        <taxon>Coelacanthidae</taxon>
        <taxon>Latimeria</taxon>
    </lineage>
</organism>
<proteinExistence type="inferred from homology"/>
<evidence type="ECO:0008006" key="10">
    <source>
        <dbReference type="Google" id="ProtNLM"/>
    </source>
</evidence>
<evidence type="ECO:0000256" key="3">
    <source>
        <dbReference type="ARBA" id="ARBA00023125"/>
    </source>
</evidence>
<dbReference type="OMA" id="DAISACC"/>
<evidence type="ECO:0000259" key="7">
    <source>
        <dbReference type="PROSITE" id="PS51253"/>
    </source>
</evidence>
<dbReference type="HOGENOM" id="CLU_018294_1_1_1"/>
<feature type="domain" description="HTH psq-type" evidence="6">
    <location>
        <begin position="1"/>
        <end position="49"/>
    </location>
</feature>
<name>H3A775_LATCH</name>
<dbReference type="FunCoup" id="H3A775">
    <property type="interactions" value="515"/>
</dbReference>
<dbReference type="Pfam" id="PF03184">
    <property type="entry name" value="DDE_1"/>
    <property type="match status" value="1"/>
</dbReference>
<reference evidence="8" key="2">
    <citation type="submission" date="2025-08" db="UniProtKB">
        <authorList>
            <consortium name="Ensembl"/>
        </authorList>
    </citation>
    <scope>IDENTIFICATION</scope>
</reference>
<dbReference type="GO" id="GO:0003677">
    <property type="term" value="F:DNA binding"/>
    <property type="evidence" value="ECO:0007669"/>
    <property type="project" value="UniProtKB-UniRule"/>
</dbReference>
<dbReference type="Bgee" id="ENSLACG00000004887">
    <property type="expression patterns" value="Expressed in muscle tissue and 6 other cell types or tissues"/>
</dbReference>
<evidence type="ECO:0000313" key="9">
    <source>
        <dbReference type="Proteomes" id="UP000008672"/>
    </source>
</evidence>
<feature type="domain" description="HTH CENPB-type" evidence="7">
    <location>
        <begin position="63"/>
        <end position="135"/>
    </location>
</feature>
<dbReference type="InterPro" id="IPR004875">
    <property type="entry name" value="DDE_SF_endonuclease_dom"/>
</dbReference>
<gene>
    <name evidence="8" type="primary">LOC102359281</name>
</gene>
<comment type="subcellular location">
    <subcellularLocation>
        <location evidence="1 5">Nucleus</location>
    </subcellularLocation>
</comment>
<dbReference type="EMBL" id="AFYH01224137">
    <property type="status" value="NOT_ANNOTATED_CDS"/>
    <property type="molecule type" value="Genomic_DNA"/>
</dbReference>
<dbReference type="InterPro" id="IPR050863">
    <property type="entry name" value="CenT-Element_Derived"/>
</dbReference>
<dbReference type="InParanoid" id="H3A775"/>
<dbReference type="Gene3D" id="1.10.10.60">
    <property type="entry name" value="Homeodomain-like"/>
    <property type="match status" value="1"/>
</dbReference>
<keyword evidence="9" id="KW-1185">Reference proteome</keyword>
<dbReference type="AlphaFoldDB" id="H3A775"/>
<evidence type="ECO:0000259" key="6">
    <source>
        <dbReference type="PROSITE" id="PS50960"/>
    </source>
</evidence>
<sequence length="519" mass="59203">KRKRKAFTIKDKMFAIDLIKNGESQANVARYLNVAESTVRGWLKNEGKLISFLHEVNTSDGLTRKKARSAKDSDLDFSLYAWFMQERQLGMPISGPILRAQAERFNRQLGGPSNFKASQGWLHRFQKRHGISISGRITNDRAAVELFQSELKKVIEEVGYTDEQIYNCDETGLCFKLLPDRSMAVNLGLHKGEGFKKLKDRVTVLFCINKKGNHKLKPLCVGKSEKPRCFHHVNMNNLPFAYTHSKNACMTPAIFEEWFYQEFVPEVRHFLRNRNLEEKAMLLLDHCPAHPPAENLVTRDGRIRVLFLPKNAASEVQPLDQGIISTFKMNFRCELAQAMLNSEKSVAEFLRELNLKEMFYLGGHAWGVITSIFIEKTWMKALGPSFHMEEESISEPHNVVECEEEGDLRGFAAAEINDLSDDDIKKWALADDSCPTAELLVDEDMENRTSAADGIKTEDSNHAQDVEQVAVYDESDDIEPPPSAFEAYRSLELGLRWLETQDIEPVKVLQLRSIVDFAR</sequence>
<evidence type="ECO:0000256" key="1">
    <source>
        <dbReference type="ARBA" id="ARBA00004123"/>
    </source>
</evidence>
<dbReference type="InterPro" id="IPR036388">
    <property type="entry name" value="WH-like_DNA-bd_sf"/>
</dbReference>
<dbReference type="SUPFAM" id="SSF46689">
    <property type="entry name" value="Homeodomain-like"/>
    <property type="match status" value="2"/>
</dbReference>
<evidence type="ECO:0000256" key="4">
    <source>
        <dbReference type="ARBA" id="ARBA00023242"/>
    </source>
</evidence>
<dbReference type="PROSITE" id="PS50960">
    <property type="entry name" value="HTH_PSQ"/>
    <property type="match status" value="1"/>
</dbReference>
<dbReference type="Pfam" id="PF03221">
    <property type="entry name" value="HTH_Tnp_Tc5"/>
    <property type="match status" value="1"/>
</dbReference>
<dbReference type="Gene3D" id="1.10.10.10">
    <property type="entry name" value="Winged helix-like DNA-binding domain superfamily/Winged helix DNA-binding domain"/>
    <property type="match status" value="1"/>
</dbReference>
<dbReference type="InterPro" id="IPR009057">
    <property type="entry name" value="Homeodomain-like_sf"/>
</dbReference>
<keyword evidence="3 5" id="KW-0238">DNA-binding</keyword>
<accession>H3A775</accession>
<dbReference type="GeneTree" id="ENSGT00940000154420"/>